<dbReference type="GeneID" id="8864035"/>
<dbReference type="InterPro" id="IPR019024">
    <property type="entry name" value="RNase_H2_suB_wHTH"/>
</dbReference>
<keyword evidence="4" id="KW-1185">Reference proteome</keyword>
<evidence type="ECO:0000259" key="2">
    <source>
        <dbReference type="Pfam" id="PF09468"/>
    </source>
</evidence>
<dbReference type="OMA" id="NVDRTGM"/>
<dbReference type="Proteomes" id="UP000006671">
    <property type="component" value="Unassembled WGS sequence"/>
</dbReference>
<dbReference type="STRING" id="5762.D2UX89"/>
<dbReference type="PANTHER" id="PTHR13383">
    <property type="entry name" value="RIBONUCLEASE H2 SUBUNIT B"/>
    <property type="match status" value="1"/>
</dbReference>
<name>D2UX89_NAEGR</name>
<dbReference type="KEGG" id="ngr:NAEGRDRAFT_61677"/>
<feature type="compositionally biased region" description="Basic and acidic residues" evidence="1">
    <location>
        <begin position="183"/>
        <end position="196"/>
    </location>
</feature>
<organism evidence="4">
    <name type="scientific">Naegleria gruberi</name>
    <name type="common">Amoeba</name>
    <dbReference type="NCBI Taxonomy" id="5762"/>
    <lineage>
        <taxon>Eukaryota</taxon>
        <taxon>Discoba</taxon>
        <taxon>Heterolobosea</taxon>
        <taxon>Tetramitia</taxon>
        <taxon>Eutetramitia</taxon>
        <taxon>Vahlkampfiidae</taxon>
        <taxon>Naegleria</taxon>
    </lineage>
</organism>
<dbReference type="AlphaFoldDB" id="D2UX89"/>
<dbReference type="InterPro" id="IPR040456">
    <property type="entry name" value="RNase_H2_suB"/>
</dbReference>
<feature type="region of interest" description="Disordered" evidence="1">
    <location>
        <begin position="179"/>
        <end position="202"/>
    </location>
</feature>
<evidence type="ECO:0000313" key="3">
    <source>
        <dbReference type="EMBL" id="EFC50588.1"/>
    </source>
</evidence>
<protein>
    <submittedName>
        <fullName evidence="3">Predicted protein</fullName>
    </submittedName>
</protein>
<evidence type="ECO:0000256" key="1">
    <source>
        <dbReference type="SAM" id="MobiDB-lite"/>
    </source>
</evidence>
<dbReference type="OrthoDB" id="29098at2759"/>
<dbReference type="GO" id="GO:0005654">
    <property type="term" value="C:nucleoplasm"/>
    <property type="evidence" value="ECO:0007669"/>
    <property type="project" value="TreeGrafter"/>
</dbReference>
<accession>D2UX89</accession>
<reference evidence="3 4" key="1">
    <citation type="journal article" date="2010" name="Cell">
        <title>The genome of Naegleria gruberi illuminates early eukaryotic versatility.</title>
        <authorList>
            <person name="Fritz-Laylin L.K."/>
            <person name="Prochnik S.E."/>
            <person name="Ginger M.L."/>
            <person name="Dacks J.B."/>
            <person name="Carpenter M.L."/>
            <person name="Field M.C."/>
            <person name="Kuo A."/>
            <person name="Paredez A."/>
            <person name="Chapman J."/>
            <person name="Pham J."/>
            <person name="Shu S."/>
            <person name="Neupane R."/>
            <person name="Cipriano M."/>
            <person name="Mancuso J."/>
            <person name="Tu H."/>
            <person name="Salamov A."/>
            <person name="Lindquist E."/>
            <person name="Shapiro H."/>
            <person name="Lucas S."/>
            <person name="Grigoriev I.V."/>
            <person name="Cande W.Z."/>
            <person name="Fulton C."/>
            <person name="Rokhsar D.S."/>
            <person name="Dawson S.C."/>
        </authorList>
    </citation>
    <scope>NUCLEOTIDE SEQUENCE [LARGE SCALE GENOMIC DNA]</scope>
    <source>
        <strain evidence="3 4">NEG-M</strain>
    </source>
</reference>
<gene>
    <name evidence="3" type="ORF">NAEGRDRAFT_61677</name>
</gene>
<feature type="domain" description="Ribonuclease H2 subunit B wHTH" evidence="2">
    <location>
        <begin position="5"/>
        <end position="132"/>
    </location>
</feature>
<sequence>MDVTFLLIGILEEKVDKSDESHFDNMNDIIPSIILRVSAVRDMITNVCDIMEVGDDLFVRLSEEKVLAWMIAKSNAIVEQITENDKLRNVIVSPQGFKRTLKSKDASDDKKIRMESIRFLSEYLDRKWVEKLATHFEVIEEVYPSKGALSSTTFAKSPKAPTNTAALDFLDDLEAVEKKRKRKEDEEKSKKSKTLDSRSVASLKKVNTKGMKSLDSFFKKK</sequence>
<dbReference type="Gene3D" id="1.10.20.120">
    <property type="match status" value="1"/>
</dbReference>
<dbReference type="EMBL" id="GG738845">
    <property type="protein sequence ID" value="EFC50588.1"/>
    <property type="molecule type" value="Genomic_DNA"/>
</dbReference>
<evidence type="ECO:0000313" key="4">
    <source>
        <dbReference type="Proteomes" id="UP000006671"/>
    </source>
</evidence>
<dbReference type="Pfam" id="PF09468">
    <property type="entry name" value="RNase_H2-Ydr279"/>
    <property type="match status" value="1"/>
</dbReference>
<dbReference type="PANTHER" id="PTHR13383:SF11">
    <property type="entry name" value="RIBONUCLEASE H2 SUBUNIT B"/>
    <property type="match status" value="1"/>
</dbReference>
<proteinExistence type="predicted"/>
<dbReference type="RefSeq" id="XP_002683332.1">
    <property type="nucleotide sequence ID" value="XM_002683286.1"/>
</dbReference>
<dbReference type="InParanoid" id="D2UX89"/>
<dbReference type="GO" id="GO:0006401">
    <property type="term" value="P:RNA catabolic process"/>
    <property type="evidence" value="ECO:0007669"/>
    <property type="project" value="TreeGrafter"/>
</dbReference>
<dbReference type="VEuPathDB" id="AmoebaDB:NAEGRDRAFT_61677"/>
<dbReference type="GO" id="GO:0032299">
    <property type="term" value="C:ribonuclease H2 complex"/>
    <property type="evidence" value="ECO:0007669"/>
    <property type="project" value="InterPro"/>
</dbReference>